<proteinExistence type="predicted"/>
<feature type="region of interest" description="Disordered" evidence="1">
    <location>
        <begin position="557"/>
        <end position="580"/>
    </location>
</feature>
<dbReference type="InterPro" id="IPR011989">
    <property type="entry name" value="ARM-like"/>
</dbReference>
<dbReference type="GO" id="GO:0005085">
    <property type="term" value="F:guanyl-nucleotide exchange factor activity"/>
    <property type="evidence" value="ECO:0007669"/>
    <property type="project" value="InterPro"/>
</dbReference>
<feature type="region of interest" description="Disordered" evidence="1">
    <location>
        <begin position="513"/>
        <end position="535"/>
    </location>
</feature>
<protein>
    <submittedName>
        <fullName evidence="2">Uncharacterized protein</fullName>
    </submittedName>
</protein>
<dbReference type="PANTHER" id="PTHR10957">
    <property type="entry name" value="RAP1 GTPASE-GDP DISSOCIATION STIMULATOR 1"/>
    <property type="match status" value="1"/>
</dbReference>
<feature type="region of interest" description="Disordered" evidence="1">
    <location>
        <begin position="1"/>
        <end position="25"/>
    </location>
</feature>
<dbReference type="EMBL" id="ONZQ02000021">
    <property type="protein sequence ID" value="SPO07513.1"/>
    <property type="molecule type" value="Genomic_DNA"/>
</dbReference>
<evidence type="ECO:0000313" key="3">
    <source>
        <dbReference type="Proteomes" id="UP001187682"/>
    </source>
</evidence>
<dbReference type="AlphaFoldDB" id="A0AAE8T044"/>
<evidence type="ECO:0000313" key="2">
    <source>
        <dbReference type="EMBL" id="SPO07513.1"/>
    </source>
</evidence>
<organism evidence="2 3">
    <name type="scientific">Cephalotrichum gorgonifer</name>
    <dbReference type="NCBI Taxonomy" id="2041049"/>
    <lineage>
        <taxon>Eukaryota</taxon>
        <taxon>Fungi</taxon>
        <taxon>Dikarya</taxon>
        <taxon>Ascomycota</taxon>
        <taxon>Pezizomycotina</taxon>
        <taxon>Sordariomycetes</taxon>
        <taxon>Hypocreomycetidae</taxon>
        <taxon>Microascales</taxon>
        <taxon>Microascaceae</taxon>
        <taxon>Cephalotrichum</taxon>
    </lineage>
</organism>
<dbReference type="Gene3D" id="1.25.10.10">
    <property type="entry name" value="Leucine-rich Repeat Variant"/>
    <property type="match status" value="1"/>
</dbReference>
<dbReference type="Proteomes" id="UP001187682">
    <property type="component" value="Unassembled WGS sequence"/>
</dbReference>
<feature type="compositionally biased region" description="Basic and acidic residues" evidence="1">
    <location>
        <begin position="557"/>
        <end position="570"/>
    </location>
</feature>
<gene>
    <name evidence="2" type="ORF">DNG_10207</name>
</gene>
<name>A0AAE8T044_9PEZI</name>
<dbReference type="SUPFAM" id="SSF48371">
    <property type="entry name" value="ARM repeat"/>
    <property type="match status" value="1"/>
</dbReference>
<feature type="compositionally biased region" description="Basic and acidic residues" evidence="1">
    <location>
        <begin position="524"/>
        <end position="535"/>
    </location>
</feature>
<sequence>MTPEDVEALLQAPVPSEDGEARSDRRTQLLREVLETLREKWSSEKQSLAPYVEKLAVGSRDDENRERVVKEGGISTIMGFIAMPDLLPYAVAVLYNLMLDYAPAQLEASNLKLSSRLVDLISGPDPSAFQPHLDLVCRILKLLISQEPEPANANPDTPLTLLNLSLDPTVAQDPEDLLSLVSASQDYLSHAPLQAPFIASGGIPAFLTIFEKLHGDAYDPEAFEDPDTSNQVKILRKVLINAIADLTDNPSFASTHPVGSPIFSSLRAWLDSPITSLQAAACLSLGNLSRSDEASLAFVAEHDMHTPLIAALAGTTDTLLLHSALSFLKNLAIPPHNKAILGPPLLAPSVLPRIWGLETLPQVQLASASLTRLLLVGNPSNAQILTSPIPPSTSESHLNGLVSLFERTDDPAKMEAARAILATLRTLASTPDPEALEAHSPYSFEENKAGIASAVTHLLTQTRFPPVRSEALFVLGLLATRSPASVPAVLHLVSSADVLGVFRAAIAGSLPEAEEEPNPLAVSEPRDPKGKEGGVRADRENCLVIVARLVKYLEAESDGGQKGELEDLLREGGVALGKED</sequence>
<keyword evidence="3" id="KW-1185">Reference proteome</keyword>
<dbReference type="InterPro" id="IPR016024">
    <property type="entry name" value="ARM-type_fold"/>
</dbReference>
<accession>A0AAE8T044</accession>
<comment type="caution">
    <text evidence="2">The sequence shown here is derived from an EMBL/GenBank/DDBJ whole genome shotgun (WGS) entry which is preliminary data.</text>
</comment>
<dbReference type="InterPro" id="IPR040144">
    <property type="entry name" value="RAP1GDS1"/>
</dbReference>
<reference evidence="2" key="1">
    <citation type="submission" date="2018-03" db="EMBL/GenBank/DDBJ databases">
        <authorList>
            <person name="Guldener U."/>
        </authorList>
    </citation>
    <scope>NUCLEOTIDE SEQUENCE</scope>
</reference>
<evidence type="ECO:0000256" key="1">
    <source>
        <dbReference type="SAM" id="MobiDB-lite"/>
    </source>
</evidence>